<organism evidence="2">
    <name type="scientific">freshwater metagenome</name>
    <dbReference type="NCBI Taxonomy" id="449393"/>
    <lineage>
        <taxon>unclassified sequences</taxon>
        <taxon>metagenomes</taxon>
        <taxon>ecological metagenomes</taxon>
    </lineage>
</organism>
<evidence type="ECO:0000259" key="1">
    <source>
        <dbReference type="Pfam" id="PF11716"/>
    </source>
</evidence>
<dbReference type="SUPFAM" id="SSF109854">
    <property type="entry name" value="DinB/YfiT-like putative metalloenzymes"/>
    <property type="match status" value="1"/>
</dbReference>
<dbReference type="InterPro" id="IPR017517">
    <property type="entry name" value="Maleyloyr_isom"/>
</dbReference>
<gene>
    <name evidence="2" type="ORF">UFOPK1493_00327</name>
</gene>
<dbReference type="Pfam" id="PF11716">
    <property type="entry name" value="MDMPI_N"/>
    <property type="match status" value="1"/>
</dbReference>
<dbReference type="GO" id="GO:0046872">
    <property type="term" value="F:metal ion binding"/>
    <property type="evidence" value="ECO:0007669"/>
    <property type="project" value="InterPro"/>
</dbReference>
<protein>
    <submittedName>
        <fullName evidence="2">Unannotated protein</fullName>
    </submittedName>
</protein>
<reference evidence="2" key="1">
    <citation type="submission" date="2020-05" db="EMBL/GenBank/DDBJ databases">
        <authorList>
            <person name="Chiriac C."/>
            <person name="Salcher M."/>
            <person name="Ghai R."/>
            <person name="Kavagutti S V."/>
        </authorList>
    </citation>
    <scope>NUCLEOTIDE SEQUENCE</scope>
</reference>
<dbReference type="InterPro" id="IPR034660">
    <property type="entry name" value="DinB/YfiT-like"/>
</dbReference>
<proteinExistence type="predicted"/>
<dbReference type="NCBIfam" id="TIGR03083">
    <property type="entry name" value="maleylpyruvate isomerase family mycothiol-dependent enzyme"/>
    <property type="match status" value="1"/>
</dbReference>
<accession>A0A6J6BR65</accession>
<dbReference type="Gene3D" id="1.20.120.450">
    <property type="entry name" value="dinb family like domain"/>
    <property type="match status" value="1"/>
</dbReference>
<dbReference type="InterPro" id="IPR024344">
    <property type="entry name" value="MDMPI_metal-binding"/>
</dbReference>
<evidence type="ECO:0000313" key="2">
    <source>
        <dbReference type="EMBL" id="CAB4541225.1"/>
    </source>
</evidence>
<name>A0A6J6BR65_9ZZZZ</name>
<feature type="domain" description="Mycothiol-dependent maleylpyruvate isomerase metal-binding" evidence="1">
    <location>
        <begin position="31"/>
        <end position="174"/>
    </location>
</feature>
<sequence>MNETPTATIDVTSITRIDHDEAMRITAVENRKLGELLEALRPPDWSTPTECTRWDVRAMVAHLIGSAASQASPREFLCQKRGGAPICKELGSPFWWDGMNELQVRERAGATTEQLISEWAAASAKALTARTKLPRPFARLKLLNLPAPVGRQPLSYLFDIGFTRDVWTHRIDIAHAVGREIDHDAAHDGRILADIVAEWAATHGEPFTLVLDGPAGGTFVQGSGGEEVHAGVVDFVRTLSERTTAEGVLRHPLPL</sequence>
<dbReference type="EMBL" id="CAEZSR010000006">
    <property type="protein sequence ID" value="CAB4541225.1"/>
    <property type="molecule type" value="Genomic_DNA"/>
</dbReference>
<dbReference type="AlphaFoldDB" id="A0A6J6BR65"/>